<accession>A0AAW1Y0H9</accession>
<organism evidence="1 2">
    <name type="scientific">Rubus argutus</name>
    <name type="common">Southern blackberry</name>
    <dbReference type="NCBI Taxonomy" id="59490"/>
    <lineage>
        <taxon>Eukaryota</taxon>
        <taxon>Viridiplantae</taxon>
        <taxon>Streptophyta</taxon>
        <taxon>Embryophyta</taxon>
        <taxon>Tracheophyta</taxon>
        <taxon>Spermatophyta</taxon>
        <taxon>Magnoliopsida</taxon>
        <taxon>eudicotyledons</taxon>
        <taxon>Gunneridae</taxon>
        <taxon>Pentapetalae</taxon>
        <taxon>rosids</taxon>
        <taxon>fabids</taxon>
        <taxon>Rosales</taxon>
        <taxon>Rosaceae</taxon>
        <taxon>Rosoideae</taxon>
        <taxon>Rosoideae incertae sedis</taxon>
        <taxon>Rubus</taxon>
    </lineage>
</organism>
<proteinExistence type="predicted"/>
<dbReference type="EMBL" id="JBEDUW010000002">
    <property type="protein sequence ID" value="KAK9941815.1"/>
    <property type="molecule type" value="Genomic_DNA"/>
</dbReference>
<reference evidence="1 2" key="1">
    <citation type="journal article" date="2023" name="G3 (Bethesda)">
        <title>A chromosome-length genome assembly and annotation of blackberry (Rubus argutus, cv. 'Hillquist').</title>
        <authorList>
            <person name="Bruna T."/>
            <person name="Aryal R."/>
            <person name="Dudchenko O."/>
            <person name="Sargent D.J."/>
            <person name="Mead D."/>
            <person name="Buti M."/>
            <person name="Cavallini A."/>
            <person name="Hytonen T."/>
            <person name="Andres J."/>
            <person name="Pham M."/>
            <person name="Weisz D."/>
            <person name="Mascagni F."/>
            <person name="Usai G."/>
            <person name="Natali L."/>
            <person name="Bassil N."/>
            <person name="Fernandez G.E."/>
            <person name="Lomsadze A."/>
            <person name="Armour M."/>
            <person name="Olukolu B."/>
            <person name="Poorten T."/>
            <person name="Britton C."/>
            <person name="Davik J."/>
            <person name="Ashrafi H."/>
            <person name="Aiden E.L."/>
            <person name="Borodovsky M."/>
            <person name="Worthington M."/>
        </authorList>
    </citation>
    <scope>NUCLEOTIDE SEQUENCE [LARGE SCALE GENOMIC DNA]</scope>
    <source>
        <strain evidence="1">PI 553951</strain>
    </source>
</reference>
<name>A0AAW1Y0H9_RUBAR</name>
<dbReference type="AlphaFoldDB" id="A0AAW1Y0H9"/>
<dbReference type="Proteomes" id="UP001457282">
    <property type="component" value="Unassembled WGS sequence"/>
</dbReference>
<sequence length="241" mass="26581">MAAHCITTISHGLPKPRLTLSGLSIAAGKSHFTAAATTPDHHHSAIHELLCLNQSTSVLCTMPLITSTTTSIAATADSKHPDQPCISYPAPSPINRTTTPITWNCSCNFQFTISHHNHSQQYKPSHRRELHKARCLAKSQPCEPRRHYSLRSLSLVPSLQLQLRRSHLSRASSPCTPSVEPIINDGIIPIRAGLPPPNLGRIDLFTGRTAWSRRCLASRLSSLRRDLQCQRPLPHVSAEKK</sequence>
<evidence type="ECO:0000313" key="2">
    <source>
        <dbReference type="Proteomes" id="UP001457282"/>
    </source>
</evidence>
<gene>
    <name evidence="1" type="ORF">M0R45_007509</name>
</gene>
<keyword evidence="2" id="KW-1185">Reference proteome</keyword>
<protein>
    <submittedName>
        <fullName evidence="1">Uncharacterized protein</fullName>
    </submittedName>
</protein>
<comment type="caution">
    <text evidence="1">The sequence shown here is derived from an EMBL/GenBank/DDBJ whole genome shotgun (WGS) entry which is preliminary data.</text>
</comment>
<evidence type="ECO:0000313" key="1">
    <source>
        <dbReference type="EMBL" id="KAK9941815.1"/>
    </source>
</evidence>